<protein>
    <submittedName>
        <fullName evidence="1">Uncharacterized protein</fullName>
    </submittedName>
</protein>
<dbReference type="AlphaFoldDB" id="A0A919NY03"/>
<evidence type="ECO:0000313" key="1">
    <source>
        <dbReference type="EMBL" id="GIF25757.1"/>
    </source>
</evidence>
<name>A0A919NY03_9ACTN</name>
<dbReference type="Proteomes" id="UP000623608">
    <property type="component" value="Unassembled WGS sequence"/>
</dbReference>
<gene>
    <name evidence="1" type="ORF">Ate02nite_84870</name>
</gene>
<dbReference type="EMBL" id="BOMY01000054">
    <property type="protein sequence ID" value="GIF25757.1"/>
    <property type="molecule type" value="Genomic_DNA"/>
</dbReference>
<reference evidence="1" key="1">
    <citation type="submission" date="2021-01" db="EMBL/GenBank/DDBJ databases">
        <title>Whole genome shotgun sequence of Actinoplanes tereljensis NBRC 105297.</title>
        <authorList>
            <person name="Komaki H."/>
            <person name="Tamura T."/>
        </authorList>
    </citation>
    <scope>NUCLEOTIDE SEQUENCE</scope>
    <source>
        <strain evidence="1">NBRC 105297</strain>
    </source>
</reference>
<sequence>MAVNGEMAKPPTLVRTSAFDGDPAVHVDVFVGTARAAAGPVGAMICGLDRGIYGEVHVHVLDDLDGLSPRAQAFLRRSGDRHPVDTDRLSTDYLRVQDRSGRLITAPVELIVRREGFAQRFGGLRYWVRHAVRWDGEPYETARRWDFVLEDWIRWEPGGWSFGWAGEHVSSPVRYLVHTDGRFGVTLGGSFLEVSPSIYHLIESHALMDETAAWEPVTGSALEPWTASCVDGRLLEQFGDLRLLPEASGPCERWLRSDAVTVRQIRRWTEDHPRPASVQVWTRSTH</sequence>
<evidence type="ECO:0000313" key="2">
    <source>
        <dbReference type="Proteomes" id="UP000623608"/>
    </source>
</evidence>
<keyword evidence="2" id="KW-1185">Reference proteome</keyword>
<organism evidence="1 2">
    <name type="scientific">Paractinoplanes tereljensis</name>
    <dbReference type="NCBI Taxonomy" id="571912"/>
    <lineage>
        <taxon>Bacteria</taxon>
        <taxon>Bacillati</taxon>
        <taxon>Actinomycetota</taxon>
        <taxon>Actinomycetes</taxon>
        <taxon>Micromonosporales</taxon>
        <taxon>Micromonosporaceae</taxon>
        <taxon>Paractinoplanes</taxon>
    </lineage>
</organism>
<proteinExistence type="predicted"/>
<comment type="caution">
    <text evidence="1">The sequence shown here is derived from an EMBL/GenBank/DDBJ whole genome shotgun (WGS) entry which is preliminary data.</text>
</comment>
<accession>A0A919NY03</accession>